<accession>A0A8S1KND0</accession>
<dbReference type="Proteomes" id="UP000692954">
    <property type="component" value="Unassembled WGS sequence"/>
</dbReference>
<dbReference type="EMBL" id="CAJJDN010000009">
    <property type="protein sequence ID" value="CAD8055235.1"/>
    <property type="molecule type" value="Genomic_DNA"/>
</dbReference>
<keyword evidence="2" id="KW-1185">Reference proteome</keyword>
<sequence>MLAQVILVAANLLWYKSMRMVIQINHNRSHKAVNFKLRRQNQNQV</sequence>
<proteinExistence type="predicted"/>
<name>A0A8S1KND0_9CILI</name>
<gene>
    <name evidence="1" type="ORF">PSON_ATCC_30995.1.T0090139</name>
</gene>
<dbReference type="AlphaFoldDB" id="A0A8S1KND0"/>
<evidence type="ECO:0000313" key="1">
    <source>
        <dbReference type="EMBL" id="CAD8055235.1"/>
    </source>
</evidence>
<reference evidence="1" key="1">
    <citation type="submission" date="2021-01" db="EMBL/GenBank/DDBJ databases">
        <authorList>
            <consortium name="Genoscope - CEA"/>
            <person name="William W."/>
        </authorList>
    </citation>
    <scope>NUCLEOTIDE SEQUENCE</scope>
</reference>
<protein>
    <submittedName>
        <fullName evidence="1">Uncharacterized protein</fullName>
    </submittedName>
</protein>
<evidence type="ECO:0000313" key="2">
    <source>
        <dbReference type="Proteomes" id="UP000692954"/>
    </source>
</evidence>
<comment type="caution">
    <text evidence="1">The sequence shown here is derived from an EMBL/GenBank/DDBJ whole genome shotgun (WGS) entry which is preliminary data.</text>
</comment>
<organism evidence="1 2">
    <name type="scientific">Paramecium sonneborni</name>
    <dbReference type="NCBI Taxonomy" id="65129"/>
    <lineage>
        <taxon>Eukaryota</taxon>
        <taxon>Sar</taxon>
        <taxon>Alveolata</taxon>
        <taxon>Ciliophora</taxon>
        <taxon>Intramacronucleata</taxon>
        <taxon>Oligohymenophorea</taxon>
        <taxon>Peniculida</taxon>
        <taxon>Parameciidae</taxon>
        <taxon>Paramecium</taxon>
    </lineage>
</organism>